<dbReference type="Pfam" id="PF17642">
    <property type="entry name" value="TssD"/>
    <property type="match status" value="1"/>
</dbReference>
<gene>
    <name evidence="1" type="ORF">CLV51_103615</name>
</gene>
<reference evidence="1 2" key="1">
    <citation type="submission" date="2018-03" db="EMBL/GenBank/DDBJ databases">
        <title>Genomic Encyclopedia of Archaeal and Bacterial Type Strains, Phase II (KMG-II): from individual species to whole genera.</title>
        <authorList>
            <person name="Goeker M."/>
        </authorList>
    </citation>
    <scope>NUCLEOTIDE SEQUENCE [LARGE SCALE GENOMIC DNA]</scope>
    <source>
        <strain evidence="1 2">DSM 24859</strain>
    </source>
</reference>
<dbReference type="Proteomes" id="UP000240971">
    <property type="component" value="Unassembled WGS sequence"/>
</dbReference>
<dbReference type="RefSeq" id="WP_106529402.1">
    <property type="nucleotide sequence ID" value="NZ_PYAW01000003.1"/>
</dbReference>
<sequence>MSFLAELTIAGKTVNVLECNYGFSQGTDSVGKPNTMPRGGTISLVLESARDTDLVQWMVSPDEKRDGAIVFKRRDGDSSLRTVQFTEGVCVQFHESYHHSGTSPMITHIVISARELKIGNVQFNRKWEK</sequence>
<name>A0A2P8HK95_CHINA</name>
<evidence type="ECO:0000313" key="1">
    <source>
        <dbReference type="EMBL" id="PSL46634.1"/>
    </source>
</evidence>
<organism evidence="1 2">
    <name type="scientific">Chitinophaga niastensis</name>
    <dbReference type="NCBI Taxonomy" id="536980"/>
    <lineage>
        <taxon>Bacteria</taxon>
        <taxon>Pseudomonadati</taxon>
        <taxon>Bacteroidota</taxon>
        <taxon>Chitinophagia</taxon>
        <taxon>Chitinophagales</taxon>
        <taxon>Chitinophagaceae</taxon>
        <taxon>Chitinophaga</taxon>
    </lineage>
</organism>
<dbReference type="AlphaFoldDB" id="A0A2P8HK95"/>
<comment type="caution">
    <text evidence="1">The sequence shown here is derived from an EMBL/GenBank/DDBJ whole genome shotgun (WGS) entry which is preliminary data.</text>
</comment>
<protein>
    <recommendedName>
        <fullName evidence="3">Type VI secretion system needle protein Hcp</fullName>
    </recommendedName>
</protein>
<dbReference type="InterPro" id="IPR041408">
    <property type="entry name" value="Hcp_Tssd"/>
</dbReference>
<evidence type="ECO:0008006" key="3">
    <source>
        <dbReference type="Google" id="ProtNLM"/>
    </source>
</evidence>
<dbReference type="EMBL" id="PYAW01000003">
    <property type="protein sequence ID" value="PSL46634.1"/>
    <property type="molecule type" value="Genomic_DNA"/>
</dbReference>
<dbReference type="GO" id="GO:0033104">
    <property type="term" value="C:type VI protein secretion system complex"/>
    <property type="evidence" value="ECO:0007669"/>
    <property type="project" value="InterPro"/>
</dbReference>
<keyword evidence="2" id="KW-1185">Reference proteome</keyword>
<proteinExistence type="predicted"/>
<dbReference type="OrthoDB" id="955509at2"/>
<evidence type="ECO:0000313" key="2">
    <source>
        <dbReference type="Proteomes" id="UP000240971"/>
    </source>
</evidence>
<accession>A0A2P8HK95</accession>